<comment type="caution">
    <text evidence="2">The sequence shown here is derived from an EMBL/GenBank/DDBJ whole genome shotgun (WGS) entry which is preliminary data.</text>
</comment>
<accession>A0A8J6HDG3</accession>
<dbReference type="Proteomes" id="UP000719412">
    <property type="component" value="Unassembled WGS sequence"/>
</dbReference>
<reference evidence="2" key="2">
    <citation type="submission" date="2021-08" db="EMBL/GenBank/DDBJ databases">
        <authorList>
            <person name="Eriksson T."/>
        </authorList>
    </citation>
    <scope>NUCLEOTIDE SEQUENCE</scope>
    <source>
        <strain evidence="2">Stoneville</strain>
        <tissue evidence="2">Whole head</tissue>
    </source>
</reference>
<dbReference type="EMBL" id="JABDTM020026231">
    <property type="protein sequence ID" value="KAH0812186.1"/>
    <property type="molecule type" value="Genomic_DNA"/>
</dbReference>
<feature type="compositionally biased region" description="Basic and acidic residues" evidence="1">
    <location>
        <begin position="148"/>
        <end position="157"/>
    </location>
</feature>
<proteinExistence type="predicted"/>
<name>A0A8J6HDG3_TENMO</name>
<protein>
    <submittedName>
        <fullName evidence="2">Uncharacterized protein</fullName>
    </submittedName>
</protein>
<keyword evidence="3" id="KW-1185">Reference proteome</keyword>
<evidence type="ECO:0000256" key="1">
    <source>
        <dbReference type="SAM" id="MobiDB-lite"/>
    </source>
</evidence>
<reference evidence="2" key="1">
    <citation type="journal article" date="2020" name="J Insects Food Feed">
        <title>The yellow mealworm (Tenebrio molitor) genome: a resource for the emerging insects as food and feed industry.</title>
        <authorList>
            <person name="Eriksson T."/>
            <person name="Andere A."/>
            <person name="Kelstrup H."/>
            <person name="Emery V."/>
            <person name="Picard C."/>
        </authorList>
    </citation>
    <scope>NUCLEOTIDE SEQUENCE</scope>
    <source>
        <strain evidence="2">Stoneville</strain>
        <tissue evidence="2">Whole head</tissue>
    </source>
</reference>
<feature type="region of interest" description="Disordered" evidence="1">
    <location>
        <begin position="137"/>
        <end position="160"/>
    </location>
</feature>
<evidence type="ECO:0000313" key="2">
    <source>
        <dbReference type="EMBL" id="KAH0812186.1"/>
    </source>
</evidence>
<gene>
    <name evidence="2" type="ORF">GEV33_010603</name>
</gene>
<dbReference type="AlphaFoldDB" id="A0A8J6HDG3"/>
<sequence length="210" mass="23320">MREPLSGLRSRLQGNAVVFNEQPECGTPGKNYYRNLFGVVFFLQLLLTGELACAPGNNSIWTGRASGGTGRRAQLFFAGQVNINVFICGGFVNDCGISKSGRVMFLRPHRLFRTVATYNDNVKKGFVINSRIRVEPKGEMRTPSSSQSRKERSRNLEVSKGTNTRELNCSRINRVCVCMSSKGPTRRVPPVWLPPSLDLTFVGDIIGFNL</sequence>
<organism evidence="2 3">
    <name type="scientific">Tenebrio molitor</name>
    <name type="common">Yellow mealworm beetle</name>
    <dbReference type="NCBI Taxonomy" id="7067"/>
    <lineage>
        <taxon>Eukaryota</taxon>
        <taxon>Metazoa</taxon>
        <taxon>Ecdysozoa</taxon>
        <taxon>Arthropoda</taxon>
        <taxon>Hexapoda</taxon>
        <taxon>Insecta</taxon>
        <taxon>Pterygota</taxon>
        <taxon>Neoptera</taxon>
        <taxon>Endopterygota</taxon>
        <taxon>Coleoptera</taxon>
        <taxon>Polyphaga</taxon>
        <taxon>Cucujiformia</taxon>
        <taxon>Tenebrionidae</taxon>
        <taxon>Tenebrio</taxon>
    </lineage>
</organism>
<evidence type="ECO:0000313" key="3">
    <source>
        <dbReference type="Proteomes" id="UP000719412"/>
    </source>
</evidence>